<evidence type="ECO:0000256" key="3">
    <source>
        <dbReference type="ARBA" id="ARBA00022588"/>
    </source>
</evidence>
<dbReference type="GO" id="GO:0045087">
    <property type="term" value="P:innate immune response"/>
    <property type="evidence" value="ECO:0007669"/>
    <property type="project" value="UniProtKB-KW"/>
</dbReference>
<feature type="region of interest" description="Disordered" evidence="7">
    <location>
        <begin position="608"/>
        <end position="639"/>
    </location>
</feature>
<dbReference type="Pfam" id="PF16739">
    <property type="entry name" value="CARD_2"/>
    <property type="match status" value="1"/>
</dbReference>
<dbReference type="InterPro" id="IPR011029">
    <property type="entry name" value="DEATH-like_dom_sf"/>
</dbReference>
<name>A0AAV3Z4V3_9GAST</name>
<feature type="compositionally biased region" description="Basic and acidic residues" evidence="7">
    <location>
        <begin position="565"/>
        <end position="577"/>
    </location>
</feature>
<evidence type="ECO:0000256" key="4">
    <source>
        <dbReference type="ARBA" id="ARBA00022843"/>
    </source>
</evidence>
<gene>
    <name evidence="9" type="ORF">PoB_001614100</name>
</gene>
<evidence type="ECO:0000256" key="6">
    <source>
        <dbReference type="PROSITE-ProRule" id="PRU00042"/>
    </source>
</evidence>
<keyword evidence="6" id="KW-0479">Metal-binding</keyword>
<feature type="compositionally biased region" description="Acidic residues" evidence="7">
    <location>
        <begin position="23"/>
        <end position="123"/>
    </location>
</feature>
<protein>
    <submittedName>
        <fullName evidence="9">Replicase polyprotein 1a</fullName>
    </submittedName>
</protein>
<dbReference type="GO" id="GO:0005737">
    <property type="term" value="C:cytoplasm"/>
    <property type="evidence" value="ECO:0007669"/>
    <property type="project" value="UniProtKB-ARBA"/>
</dbReference>
<keyword evidence="10" id="KW-1185">Reference proteome</keyword>
<accession>A0AAV3Z4V3</accession>
<comment type="caution">
    <text evidence="9">The sequence shown here is derived from an EMBL/GenBank/DDBJ whole genome shotgun (WGS) entry which is preliminary data.</text>
</comment>
<dbReference type="InterPro" id="IPR031964">
    <property type="entry name" value="CARD_dom"/>
</dbReference>
<feature type="region of interest" description="Disordered" evidence="7">
    <location>
        <begin position="536"/>
        <end position="577"/>
    </location>
</feature>
<proteinExistence type="predicted"/>
<dbReference type="PROSITE" id="PS00028">
    <property type="entry name" value="ZINC_FINGER_C2H2_1"/>
    <property type="match status" value="1"/>
</dbReference>
<dbReference type="GO" id="GO:0008270">
    <property type="term" value="F:zinc ion binding"/>
    <property type="evidence" value="ECO:0007669"/>
    <property type="project" value="UniProtKB-KW"/>
</dbReference>
<evidence type="ECO:0000259" key="8">
    <source>
        <dbReference type="PROSITE" id="PS50157"/>
    </source>
</evidence>
<feature type="region of interest" description="Disordered" evidence="7">
    <location>
        <begin position="159"/>
        <end position="192"/>
    </location>
</feature>
<dbReference type="AlphaFoldDB" id="A0AAV3Z4V3"/>
<keyword evidence="6" id="KW-0862">Zinc</keyword>
<evidence type="ECO:0000256" key="7">
    <source>
        <dbReference type="SAM" id="MobiDB-lite"/>
    </source>
</evidence>
<feature type="domain" description="C2H2-type" evidence="8">
    <location>
        <begin position="589"/>
        <end position="617"/>
    </location>
</feature>
<keyword evidence="2" id="KW-0597">Phosphoprotein</keyword>
<feature type="region of interest" description="Disordered" evidence="7">
    <location>
        <begin position="432"/>
        <end position="461"/>
    </location>
</feature>
<keyword evidence="6" id="KW-0863">Zinc-finger</keyword>
<evidence type="ECO:0000256" key="5">
    <source>
        <dbReference type="ARBA" id="ARBA00022859"/>
    </source>
</evidence>
<dbReference type="InterPro" id="IPR013087">
    <property type="entry name" value="Znf_C2H2_type"/>
</dbReference>
<sequence>MKHFEKVSFNSRGPGDEDKDGQNDDDDVDDDDDDDDDDGNDDDDDDDDDDGNDDDDDDDGNDDDEDDDDDDDDDGNDDDNVDDDGDDDDDDNNDDDDGDDDNNDDDDGNDNDDDGNYDDEDCYDRDQPQVLLLQPSLLRTALNVGDEQSVFETPSIRTNGHAFYRNSPKLSKTHRNSPSKLSKTNQNSPQFNKTLKFRRNLPKLIDSSFDHCGSSITSIIVLINNWSGRVDQIVSGGSQRLPTLSKEVLQKKRPHLEKYIRLNDLLYENARLLKIIPDAAASELFNLENDHSSTRANAYFIDFLIKSRDEEKWEVFLEAVRNSDNQDLLRDILFDTNPQELQRHKRQEALIQNITFWNELLQILDASEFLLRFSFKDFNRERINCCKKRHGNKAANVLILKSIIKYKGWFSKLLEILRDMGHHRLATALQDADNEGNADGPAASAVAGNTRSQNRPVAPLVDNPDRAARALATCTHHHSNEATMVKVFNSLSLEEKPPHRDCASTGAAERAREIGFRVMKQRQEQANQCRTLPEKNAFGLSKVPDSRDRQQAGSTTPFRTPKSAETPRHAMSKEERQKISLTRSCPVAYRCSVCTCSFMSQPKLHEHEMISHSRISKTSGKQKGSTRHAMFQKKVNNSI</sequence>
<keyword evidence="5" id="KW-0391">Immunity</keyword>
<keyword evidence="4" id="KW-0832">Ubl conjugation</keyword>
<organism evidence="9 10">
    <name type="scientific">Plakobranchus ocellatus</name>
    <dbReference type="NCBI Taxonomy" id="259542"/>
    <lineage>
        <taxon>Eukaryota</taxon>
        <taxon>Metazoa</taxon>
        <taxon>Spiralia</taxon>
        <taxon>Lophotrochozoa</taxon>
        <taxon>Mollusca</taxon>
        <taxon>Gastropoda</taxon>
        <taxon>Heterobranchia</taxon>
        <taxon>Euthyneura</taxon>
        <taxon>Panpulmonata</taxon>
        <taxon>Sacoglossa</taxon>
        <taxon>Placobranchoidea</taxon>
        <taxon>Plakobranchidae</taxon>
        <taxon>Plakobranchus</taxon>
    </lineage>
</organism>
<dbReference type="Proteomes" id="UP000735302">
    <property type="component" value="Unassembled WGS sequence"/>
</dbReference>
<dbReference type="PROSITE" id="PS50157">
    <property type="entry name" value="ZINC_FINGER_C2H2_2"/>
    <property type="match status" value="1"/>
</dbReference>
<feature type="compositionally biased region" description="Polar residues" evidence="7">
    <location>
        <begin position="178"/>
        <end position="192"/>
    </location>
</feature>
<keyword evidence="1" id="KW-1017">Isopeptide bond</keyword>
<evidence type="ECO:0000256" key="2">
    <source>
        <dbReference type="ARBA" id="ARBA00022553"/>
    </source>
</evidence>
<dbReference type="Gene3D" id="1.10.533.10">
    <property type="entry name" value="Death Domain, Fas"/>
    <property type="match status" value="2"/>
</dbReference>
<evidence type="ECO:0000313" key="9">
    <source>
        <dbReference type="EMBL" id="GFN89635.1"/>
    </source>
</evidence>
<feature type="region of interest" description="Disordered" evidence="7">
    <location>
        <begin position="1"/>
        <end position="123"/>
    </location>
</feature>
<dbReference type="EMBL" id="BLXT01001944">
    <property type="protein sequence ID" value="GFN89635.1"/>
    <property type="molecule type" value="Genomic_DNA"/>
</dbReference>
<evidence type="ECO:0000256" key="1">
    <source>
        <dbReference type="ARBA" id="ARBA00022499"/>
    </source>
</evidence>
<reference evidence="9 10" key="1">
    <citation type="journal article" date="2021" name="Elife">
        <title>Chloroplast acquisition without the gene transfer in kleptoplastic sea slugs, Plakobranchus ocellatus.</title>
        <authorList>
            <person name="Maeda T."/>
            <person name="Takahashi S."/>
            <person name="Yoshida T."/>
            <person name="Shimamura S."/>
            <person name="Takaki Y."/>
            <person name="Nagai Y."/>
            <person name="Toyoda A."/>
            <person name="Suzuki Y."/>
            <person name="Arimoto A."/>
            <person name="Ishii H."/>
            <person name="Satoh N."/>
            <person name="Nishiyama T."/>
            <person name="Hasebe M."/>
            <person name="Maruyama T."/>
            <person name="Minagawa J."/>
            <person name="Obokata J."/>
            <person name="Shigenobu S."/>
        </authorList>
    </citation>
    <scope>NUCLEOTIDE SEQUENCE [LARGE SCALE GENOMIC DNA]</scope>
</reference>
<keyword evidence="3" id="KW-0399">Innate immunity</keyword>
<evidence type="ECO:0000313" key="10">
    <source>
        <dbReference type="Proteomes" id="UP000735302"/>
    </source>
</evidence>